<dbReference type="AlphaFoldDB" id="K6VJZ2"/>
<organism evidence="1 2">
    <name type="scientific">Plasmodium cynomolgi (strain B)</name>
    <dbReference type="NCBI Taxonomy" id="1120755"/>
    <lineage>
        <taxon>Eukaryota</taxon>
        <taxon>Sar</taxon>
        <taxon>Alveolata</taxon>
        <taxon>Apicomplexa</taxon>
        <taxon>Aconoidasida</taxon>
        <taxon>Haemosporida</taxon>
        <taxon>Plasmodiidae</taxon>
        <taxon>Plasmodium</taxon>
        <taxon>Plasmodium (Plasmodium)</taxon>
    </lineage>
</organism>
<evidence type="ECO:0000313" key="2">
    <source>
        <dbReference type="Proteomes" id="UP000006319"/>
    </source>
</evidence>
<feature type="non-terminal residue" evidence="1">
    <location>
        <position position="1"/>
    </location>
</feature>
<dbReference type="EMBL" id="DF157758">
    <property type="protein sequence ID" value="GAB69757.1"/>
    <property type="molecule type" value="Genomic_DNA"/>
</dbReference>
<dbReference type="OrthoDB" id="388578at2759"/>
<reference evidence="1 2" key="1">
    <citation type="journal article" date="2012" name="Nat. Genet.">
        <title>Plasmodium cynomolgi genome sequences provide insight into Plasmodium vivax and the monkey malaria clade.</title>
        <authorList>
            <person name="Tachibana S."/>
            <person name="Sullivan S.A."/>
            <person name="Kawai S."/>
            <person name="Nakamura S."/>
            <person name="Kim H.R."/>
            <person name="Goto N."/>
            <person name="Arisue N."/>
            <person name="Palacpac N.M.Q."/>
            <person name="Honma H."/>
            <person name="Yagi M."/>
            <person name="Tougan T."/>
            <person name="Katakai Y."/>
            <person name="Kaneko O."/>
            <person name="Mita T."/>
            <person name="Kita K."/>
            <person name="Yasutomi Y."/>
            <person name="Sutton P.L."/>
            <person name="Shakhbatyan R."/>
            <person name="Horii T."/>
            <person name="Yasunaga T."/>
            <person name="Barnwell J.W."/>
            <person name="Escalante A.A."/>
            <person name="Carlton J.M."/>
            <person name="Tanabe K."/>
        </authorList>
    </citation>
    <scope>NUCLEOTIDE SEQUENCE [LARGE SCALE GENOMIC DNA]</scope>
    <source>
        <strain evidence="1 2">B</strain>
    </source>
</reference>
<evidence type="ECO:0000313" key="1">
    <source>
        <dbReference type="EMBL" id="GAB69757.1"/>
    </source>
</evidence>
<dbReference type="KEGG" id="pcy:PCYB_005060"/>
<accession>K6VJZ2</accession>
<gene>
    <name evidence="1" type="ORF">PCYB_005060</name>
</gene>
<dbReference type="GeneID" id="14696299"/>
<protein>
    <submittedName>
        <fullName evidence="1">CYIR protein</fullName>
    </submittedName>
</protein>
<dbReference type="VEuPathDB" id="PlasmoDB:PCYB_005060"/>
<dbReference type="Proteomes" id="UP000006319">
    <property type="component" value="Unassembled WGS sequence"/>
</dbReference>
<proteinExistence type="predicted"/>
<keyword evidence="2" id="KW-1185">Reference proteome</keyword>
<sequence>GKDNKFCKQLKKFKTKYVELYNTLYGKSIECLNNFKRFSQCEKTNTMTTALIGTTVGLIPLLGGLYKVKEIKFNPFRQLINSKKGKLTHDYRNNDDYIRNIILMDQESENISFKQGTYNIKYHSV</sequence>
<name>K6VJZ2_PLACD</name>
<dbReference type="RefSeq" id="XP_004227975.1">
    <property type="nucleotide sequence ID" value="XM_004227927.1"/>
</dbReference>